<gene>
    <name evidence="3" type="ORF">BANT10_03299</name>
</gene>
<dbReference type="Pfam" id="PF08751">
    <property type="entry name" value="TrwC"/>
    <property type="match status" value="1"/>
</dbReference>
<dbReference type="InterPro" id="IPR027417">
    <property type="entry name" value="P-loop_NTPase"/>
</dbReference>
<protein>
    <submittedName>
        <fullName evidence="3">Conjugative relaxase domain-containing protein, TrwC/TraI family</fullName>
    </submittedName>
</protein>
<dbReference type="SUPFAM" id="SSF55464">
    <property type="entry name" value="Origin of replication-binding domain, RBD-like"/>
    <property type="match status" value="1"/>
</dbReference>
<evidence type="ECO:0000259" key="2">
    <source>
        <dbReference type="Pfam" id="PF08751"/>
    </source>
</evidence>
<feature type="region of interest" description="Disordered" evidence="1">
    <location>
        <begin position="60"/>
        <end position="102"/>
    </location>
</feature>
<dbReference type="SUPFAM" id="SSF52540">
    <property type="entry name" value="P-loop containing nucleoside triphosphate hydrolases"/>
    <property type="match status" value="1"/>
</dbReference>
<organism evidence="3 4">
    <name type="scientific">Brevibacterium antiquum</name>
    <dbReference type="NCBI Taxonomy" id="234835"/>
    <lineage>
        <taxon>Bacteria</taxon>
        <taxon>Bacillati</taxon>
        <taxon>Actinomycetota</taxon>
        <taxon>Actinomycetes</taxon>
        <taxon>Micrococcales</taxon>
        <taxon>Brevibacteriaceae</taxon>
        <taxon>Brevibacterium</taxon>
    </lineage>
</organism>
<dbReference type="Gene3D" id="3.40.50.300">
    <property type="entry name" value="P-loop containing nucleotide triphosphate hydrolases"/>
    <property type="match status" value="1"/>
</dbReference>
<dbReference type="EMBL" id="FXZE01000024">
    <property type="protein sequence ID" value="SMY01638.1"/>
    <property type="molecule type" value="Genomic_DNA"/>
</dbReference>
<sequence length="559" mass="61032">MTVSISKMSINYYLEHAATGDGQTRDMTAYYTGAKAPPGTWLGSGLDGLTGLSVGQQVTESHARSLYQDQEDPVSGRPLGRPLMKTQSTPNGAVTPAGRPAKTEREGVAGFDLTFSPPKSVSALWALAGPELQGRIQAAHRQALEETLAWVEANVIQSRAGHGGVAHVAVNGVIASAFDHWDSRAGDPQLHTHLVIANRVQRASDGHWVTIDSYTLHRHVVAISEMYNSLIFDRLAADVGTVAESRSDVDLDVQQLIESGTDTDSEYEPAHRVELAGIPDELIEEFSSRSVSIETRTDELIAEYTATYGTRPTPREVLLIRQQATLENRPEKNNIERTTLPEKMHWWRQRTHMAGLDPDTLVKSAVGHHVRAVTADMLTCDIIEQISQWTLTDASQRRTTFSRANVRASAERVLRLVRCPTVHDRNALVDTIVELTLDKAVSLTPDRSRAPEGPDTTVSLRDRSVFDHQHHSGVYTTEQVMADEDHLISRVTATGAPTLAGHPEHVDVLEHWRTDDGHPLSADQMRASKHVLSSDAGISAIIGPAGTGKSTTMGAITDT</sequence>
<dbReference type="NCBIfam" id="NF041492">
    <property type="entry name" value="MobF"/>
    <property type="match status" value="1"/>
</dbReference>
<name>A0A2H1KPX8_9MICO</name>
<dbReference type="Proteomes" id="UP000234342">
    <property type="component" value="Unassembled WGS sequence"/>
</dbReference>
<evidence type="ECO:0000256" key="1">
    <source>
        <dbReference type="SAM" id="MobiDB-lite"/>
    </source>
</evidence>
<dbReference type="Pfam" id="PF13604">
    <property type="entry name" value="AAA_30"/>
    <property type="match status" value="1"/>
</dbReference>
<proteinExistence type="predicted"/>
<keyword evidence="4" id="KW-1185">Reference proteome</keyword>
<dbReference type="InterPro" id="IPR014862">
    <property type="entry name" value="TrwC"/>
</dbReference>
<evidence type="ECO:0000313" key="3">
    <source>
        <dbReference type="EMBL" id="SMY01638.1"/>
    </source>
</evidence>
<evidence type="ECO:0000313" key="4">
    <source>
        <dbReference type="Proteomes" id="UP000234342"/>
    </source>
</evidence>
<accession>A0A2H1KPX8</accession>
<feature type="domain" description="TrwC relaxase" evidence="2">
    <location>
        <begin position="11"/>
        <end position="350"/>
    </location>
</feature>
<dbReference type="AlphaFoldDB" id="A0A2H1KPX8"/>
<reference evidence="4" key="1">
    <citation type="submission" date="2017-03" db="EMBL/GenBank/DDBJ databases">
        <authorList>
            <person name="Monnet C."/>
        </authorList>
    </citation>
    <scope>NUCLEOTIDE SEQUENCE [LARGE SCALE GENOMIC DNA]</scope>
    <source>
        <strain evidence="4">P10</strain>
    </source>
</reference>